<reference evidence="1 2" key="1">
    <citation type="submission" date="2018-05" db="EMBL/GenBank/DDBJ databases">
        <title>Genomic Encyclopedia of Archaeal and Bacterial Type Strains, Phase II (KMG-II): from individual species to whole genera.</title>
        <authorList>
            <person name="Goeker M."/>
        </authorList>
    </citation>
    <scope>NUCLEOTIDE SEQUENCE [LARGE SCALE GENOMIC DNA]</scope>
    <source>
        <strain evidence="1 2">DSM 19975</strain>
    </source>
</reference>
<accession>A0A316HGW0</accession>
<comment type="caution">
    <text evidence="1">The sequence shown here is derived from an EMBL/GenBank/DDBJ whole genome shotgun (WGS) entry which is preliminary data.</text>
</comment>
<evidence type="ECO:0008006" key="3">
    <source>
        <dbReference type="Google" id="ProtNLM"/>
    </source>
</evidence>
<dbReference type="RefSeq" id="WP_109607559.1">
    <property type="nucleotide sequence ID" value="NZ_QGHA01000002.1"/>
</dbReference>
<sequence length="296" mass="35395">MLRIPENYTDFLYWVRERTELFWSRNPDTSAEDFGCEKWMQGARWIGMKEEDINATEEKYGIRFMPEHREFLKILHAIDRKEEIEYNIDGKQTINKRPFFYNWLTDDEQIKEKLEWPYETILQDIQEVNNVWLQSWGKRPETDEAREAIFSAWFNKVPRLLPLTSHRFLVSESYLADRPVLSVWGSDIIVYGWDMRLYLLNELSVHLNLSTFVYFDEYGIYYPEDINELKEIKERAYLDAAKKDIPYWKEMIMYWTSGLASFGQKSPRDDGDTIHPIVKTNAAKGGEDDPKIFNSF</sequence>
<dbReference type="PANTHER" id="PTHR32011">
    <property type="entry name" value="OS08G0472400 PROTEIN"/>
    <property type="match status" value="1"/>
</dbReference>
<keyword evidence="2" id="KW-1185">Reference proteome</keyword>
<evidence type="ECO:0000313" key="2">
    <source>
        <dbReference type="Proteomes" id="UP000245678"/>
    </source>
</evidence>
<dbReference type="PANTHER" id="PTHR32011:SF6">
    <property type="entry name" value="KNR4_SMI1-LIKE DOMAIN-CONTAINING PROTEIN"/>
    <property type="match status" value="1"/>
</dbReference>
<proteinExistence type="predicted"/>
<organism evidence="1 2">
    <name type="scientific">Mucilaginibacter oryzae</name>
    <dbReference type="NCBI Taxonomy" id="468058"/>
    <lineage>
        <taxon>Bacteria</taxon>
        <taxon>Pseudomonadati</taxon>
        <taxon>Bacteroidota</taxon>
        <taxon>Sphingobacteriia</taxon>
        <taxon>Sphingobacteriales</taxon>
        <taxon>Sphingobacteriaceae</taxon>
        <taxon>Mucilaginibacter</taxon>
    </lineage>
</organism>
<dbReference type="AlphaFoldDB" id="A0A316HGW0"/>
<evidence type="ECO:0000313" key="1">
    <source>
        <dbReference type="EMBL" id="PWK79383.1"/>
    </source>
</evidence>
<dbReference type="EMBL" id="QGHA01000002">
    <property type="protein sequence ID" value="PWK79383.1"/>
    <property type="molecule type" value="Genomic_DNA"/>
</dbReference>
<protein>
    <recommendedName>
        <fullName evidence="3">Knr4/Smi1-like domain-containing protein</fullName>
    </recommendedName>
</protein>
<gene>
    <name evidence="1" type="ORF">LX99_01840</name>
</gene>
<dbReference type="Proteomes" id="UP000245678">
    <property type="component" value="Unassembled WGS sequence"/>
</dbReference>
<name>A0A316HGW0_9SPHI</name>